<dbReference type="EMBL" id="CARXXK010001139">
    <property type="protein sequence ID" value="CAI6373967.1"/>
    <property type="molecule type" value="Genomic_DNA"/>
</dbReference>
<name>A0AAV0Y1F4_9HEMI</name>
<keyword evidence="2" id="KW-1185">Reference proteome</keyword>
<dbReference type="AlphaFoldDB" id="A0AAV0Y1F4"/>
<dbReference type="Proteomes" id="UP001160148">
    <property type="component" value="Unassembled WGS sequence"/>
</dbReference>
<evidence type="ECO:0000313" key="1">
    <source>
        <dbReference type="EMBL" id="CAI6373967.1"/>
    </source>
</evidence>
<reference evidence="1 2" key="1">
    <citation type="submission" date="2023-01" db="EMBL/GenBank/DDBJ databases">
        <authorList>
            <person name="Whitehead M."/>
        </authorList>
    </citation>
    <scope>NUCLEOTIDE SEQUENCE [LARGE SCALE GENOMIC DNA]</scope>
</reference>
<gene>
    <name evidence="1" type="ORF">MEUPH1_LOCUS27643</name>
</gene>
<proteinExistence type="predicted"/>
<organism evidence="1 2">
    <name type="scientific">Macrosiphum euphorbiae</name>
    <name type="common">potato aphid</name>
    <dbReference type="NCBI Taxonomy" id="13131"/>
    <lineage>
        <taxon>Eukaryota</taxon>
        <taxon>Metazoa</taxon>
        <taxon>Ecdysozoa</taxon>
        <taxon>Arthropoda</taxon>
        <taxon>Hexapoda</taxon>
        <taxon>Insecta</taxon>
        <taxon>Pterygota</taxon>
        <taxon>Neoptera</taxon>
        <taxon>Paraneoptera</taxon>
        <taxon>Hemiptera</taxon>
        <taxon>Sternorrhyncha</taxon>
        <taxon>Aphidomorpha</taxon>
        <taxon>Aphidoidea</taxon>
        <taxon>Aphididae</taxon>
        <taxon>Macrosiphini</taxon>
        <taxon>Macrosiphum</taxon>
    </lineage>
</organism>
<comment type="caution">
    <text evidence="1">The sequence shown here is derived from an EMBL/GenBank/DDBJ whole genome shotgun (WGS) entry which is preliminary data.</text>
</comment>
<protein>
    <submittedName>
        <fullName evidence="1">Uncharacterized protein</fullName>
    </submittedName>
</protein>
<accession>A0AAV0Y1F4</accession>
<evidence type="ECO:0000313" key="2">
    <source>
        <dbReference type="Proteomes" id="UP001160148"/>
    </source>
</evidence>
<sequence>MVRKRAARIPARYRCVRCQVIRQRRRKRAIRRDGVESVVDDGDKEMKINILTVCIDRPAISSGQRYLGHVRRVIVISRRIRPDVLAGSTKTVGKHGPVDRQRRNVVVSFGPVVMRRR</sequence>